<dbReference type="AlphaFoldDB" id="X0TJT4"/>
<keyword evidence="5" id="KW-0030">Aminoacyl-tRNA synthetase</keyword>
<evidence type="ECO:0000256" key="5">
    <source>
        <dbReference type="ARBA" id="ARBA00023146"/>
    </source>
</evidence>
<keyword evidence="4" id="KW-0648">Protein biosynthesis</keyword>
<dbReference type="GO" id="GO:0005524">
    <property type="term" value="F:ATP binding"/>
    <property type="evidence" value="ECO:0007669"/>
    <property type="project" value="UniProtKB-KW"/>
</dbReference>
<dbReference type="InterPro" id="IPR013155">
    <property type="entry name" value="M/V/L/I-tRNA-synth_anticd-bd"/>
</dbReference>
<evidence type="ECO:0000256" key="4">
    <source>
        <dbReference type="ARBA" id="ARBA00022917"/>
    </source>
</evidence>
<evidence type="ECO:0000256" key="1">
    <source>
        <dbReference type="ARBA" id="ARBA00022598"/>
    </source>
</evidence>
<keyword evidence="1" id="KW-0436">Ligase</keyword>
<dbReference type="InterPro" id="IPR023586">
    <property type="entry name" value="Ile-tRNA-ligase_type2"/>
</dbReference>
<proteinExistence type="predicted"/>
<keyword evidence="3" id="KW-0067">ATP-binding</keyword>
<dbReference type="Pfam" id="PF08264">
    <property type="entry name" value="Anticodon_1"/>
    <property type="match status" value="1"/>
</dbReference>
<reference evidence="7" key="1">
    <citation type="journal article" date="2014" name="Front. Microbiol.">
        <title>High frequency of phylogenetically diverse reductive dehalogenase-homologous genes in deep subseafloor sedimentary metagenomes.</title>
        <authorList>
            <person name="Kawai M."/>
            <person name="Futagami T."/>
            <person name="Toyoda A."/>
            <person name="Takaki Y."/>
            <person name="Nishi S."/>
            <person name="Hori S."/>
            <person name="Arai W."/>
            <person name="Tsubouchi T."/>
            <person name="Morono Y."/>
            <person name="Uchiyama I."/>
            <person name="Ito T."/>
            <person name="Fujiyama A."/>
            <person name="Inagaki F."/>
            <person name="Takami H."/>
        </authorList>
    </citation>
    <scope>NUCLEOTIDE SEQUENCE</scope>
    <source>
        <strain evidence="7">Expedition CK06-06</strain>
    </source>
</reference>
<dbReference type="SUPFAM" id="SSF47323">
    <property type="entry name" value="Anticodon-binding domain of a subclass of class I aminoacyl-tRNA synthetases"/>
    <property type="match status" value="1"/>
</dbReference>
<sequence>MAPFVPFLTERIFLSMQENLNYKKEIKSIHLTNFPEFEDKLIEENILNEMDFVNDIIQDLKALREKVRIKNRQPIKEYLCYLKEDKHKIIIN</sequence>
<dbReference type="EMBL" id="BARS01004321">
    <property type="protein sequence ID" value="GAF76365.1"/>
    <property type="molecule type" value="Genomic_DNA"/>
</dbReference>
<evidence type="ECO:0000313" key="7">
    <source>
        <dbReference type="EMBL" id="GAF76365.1"/>
    </source>
</evidence>
<dbReference type="PANTHER" id="PTHR42780:SF1">
    <property type="entry name" value="ISOLEUCINE--TRNA LIGASE, CYTOPLASMIC"/>
    <property type="match status" value="1"/>
</dbReference>
<accession>X0TJT4</accession>
<gene>
    <name evidence="7" type="ORF">S01H1_08424</name>
</gene>
<name>X0TJT4_9ZZZZ</name>
<protein>
    <recommendedName>
        <fullName evidence="6">Methionyl/Valyl/Leucyl/Isoleucyl-tRNA synthetase anticodon-binding domain-containing protein</fullName>
    </recommendedName>
</protein>
<evidence type="ECO:0000256" key="2">
    <source>
        <dbReference type="ARBA" id="ARBA00022741"/>
    </source>
</evidence>
<dbReference type="PANTHER" id="PTHR42780">
    <property type="entry name" value="SOLEUCYL-TRNA SYNTHETASE"/>
    <property type="match status" value="1"/>
</dbReference>
<feature type="domain" description="Methionyl/Valyl/Leucyl/Isoleucyl-tRNA synthetase anticodon-binding" evidence="6">
    <location>
        <begin position="1"/>
        <end position="78"/>
    </location>
</feature>
<organism evidence="7">
    <name type="scientific">marine sediment metagenome</name>
    <dbReference type="NCBI Taxonomy" id="412755"/>
    <lineage>
        <taxon>unclassified sequences</taxon>
        <taxon>metagenomes</taxon>
        <taxon>ecological metagenomes</taxon>
    </lineage>
</organism>
<comment type="caution">
    <text evidence="7">The sequence shown here is derived from an EMBL/GenBank/DDBJ whole genome shotgun (WGS) entry which is preliminary data.</text>
</comment>
<dbReference type="GO" id="GO:0004822">
    <property type="term" value="F:isoleucine-tRNA ligase activity"/>
    <property type="evidence" value="ECO:0007669"/>
    <property type="project" value="InterPro"/>
</dbReference>
<dbReference type="InterPro" id="IPR009080">
    <property type="entry name" value="tRNAsynth_Ia_anticodon-bd"/>
</dbReference>
<evidence type="ECO:0000256" key="3">
    <source>
        <dbReference type="ARBA" id="ARBA00022840"/>
    </source>
</evidence>
<evidence type="ECO:0000259" key="6">
    <source>
        <dbReference type="Pfam" id="PF08264"/>
    </source>
</evidence>
<keyword evidence="2" id="KW-0547">Nucleotide-binding</keyword>
<dbReference type="GO" id="GO:0006428">
    <property type="term" value="P:isoleucyl-tRNA aminoacylation"/>
    <property type="evidence" value="ECO:0007669"/>
    <property type="project" value="TreeGrafter"/>
</dbReference>
<dbReference type="Gene3D" id="1.10.730.10">
    <property type="entry name" value="Isoleucyl-tRNA Synthetase, Domain 1"/>
    <property type="match status" value="1"/>
</dbReference>